<proteinExistence type="predicted"/>
<dbReference type="InterPro" id="IPR005135">
    <property type="entry name" value="Endo/exonuclease/phosphatase"/>
</dbReference>
<dbReference type="Pfam" id="PF03372">
    <property type="entry name" value="Exo_endo_phos"/>
    <property type="match status" value="1"/>
</dbReference>
<sequence length="264" mass="29775">MRLLLYNIRYATGHKKGFHLPLPYAGFFKKTAANLQRIIHFIRLIDPDIIGLVEVDSGSYRSSNTCQAAQIANDLGYHFVVETKYSGSSLVHRVPIIREQSNALLSRTEIIDTSFHYFSQGVKRLIIKAELQQVVIFVVHLSLKYRHRQNQLGQLYSLIHDTDKEVIVAGDFNTFWGDKELKLFLAATGLENANVVNAPSHPSHAPHRQIDFVLHSHGIRIDSFFIPDIQLSDHAPLVCDFSCLSSPLAVAGDDQGIRLVKQLH</sequence>
<evidence type="ECO:0000313" key="3">
    <source>
        <dbReference type="Proteomes" id="UP000539642"/>
    </source>
</evidence>
<organism evidence="2 3">
    <name type="scientific">Desulfoprunum benzoelyticum</name>
    <dbReference type="NCBI Taxonomy" id="1506996"/>
    <lineage>
        <taxon>Bacteria</taxon>
        <taxon>Pseudomonadati</taxon>
        <taxon>Thermodesulfobacteriota</taxon>
        <taxon>Desulfobulbia</taxon>
        <taxon>Desulfobulbales</taxon>
        <taxon>Desulfobulbaceae</taxon>
        <taxon>Desulfoprunum</taxon>
    </lineage>
</organism>
<dbReference type="Gene3D" id="3.60.10.10">
    <property type="entry name" value="Endonuclease/exonuclease/phosphatase"/>
    <property type="match status" value="1"/>
</dbReference>
<dbReference type="EMBL" id="JACHEO010000009">
    <property type="protein sequence ID" value="MBB5348107.1"/>
    <property type="molecule type" value="Genomic_DNA"/>
</dbReference>
<dbReference type="Proteomes" id="UP000539642">
    <property type="component" value="Unassembled WGS sequence"/>
</dbReference>
<keyword evidence="3" id="KW-1185">Reference proteome</keyword>
<reference evidence="2 3" key="1">
    <citation type="submission" date="2020-08" db="EMBL/GenBank/DDBJ databases">
        <title>Genomic Encyclopedia of Type Strains, Phase IV (KMG-IV): sequencing the most valuable type-strain genomes for metagenomic binning, comparative biology and taxonomic classification.</title>
        <authorList>
            <person name="Goeker M."/>
        </authorList>
    </citation>
    <scope>NUCLEOTIDE SEQUENCE [LARGE SCALE GENOMIC DNA]</scope>
    <source>
        <strain evidence="2 3">DSM 28570</strain>
    </source>
</reference>
<evidence type="ECO:0000259" key="1">
    <source>
        <dbReference type="Pfam" id="PF03372"/>
    </source>
</evidence>
<keyword evidence="2" id="KW-0378">Hydrolase</keyword>
<protein>
    <submittedName>
        <fullName evidence="2">Endonuclease/exonuclease/phosphatase family metal-dependent hydrolase</fullName>
    </submittedName>
</protein>
<dbReference type="SUPFAM" id="SSF56219">
    <property type="entry name" value="DNase I-like"/>
    <property type="match status" value="1"/>
</dbReference>
<comment type="caution">
    <text evidence="2">The sequence shown here is derived from an EMBL/GenBank/DDBJ whole genome shotgun (WGS) entry which is preliminary data.</text>
</comment>
<keyword evidence="2" id="KW-0540">Nuclease</keyword>
<dbReference type="InterPro" id="IPR051916">
    <property type="entry name" value="GPI-anchor_lipid_remodeler"/>
</dbReference>
<keyword evidence="2" id="KW-0269">Exonuclease</keyword>
<name>A0A840UPC6_9BACT</name>
<dbReference type="GO" id="GO:0016020">
    <property type="term" value="C:membrane"/>
    <property type="evidence" value="ECO:0007669"/>
    <property type="project" value="GOC"/>
</dbReference>
<dbReference type="AlphaFoldDB" id="A0A840UPC6"/>
<dbReference type="RefSeq" id="WP_183350529.1">
    <property type="nucleotide sequence ID" value="NZ_JACHEO010000009.1"/>
</dbReference>
<evidence type="ECO:0000313" key="2">
    <source>
        <dbReference type="EMBL" id="MBB5348107.1"/>
    </source>
</evidence>
<gene>
    <name evidence="2" type="ORF">HNQ81_001838</name>
</gene>
<dbReference type="InterPro" id="IPR036691">
    <property type="entry name" value="Endo/exonu/phosph_ase_sf"/>
</dbReference>
<dbReference type="GO" id="GO:0004519">
    <property type="term" value="F:endonuclease activity"/>
    <property type="evidence" value="ECO:0007669"/>
    <property type="project" value="UniProtKB-KW"/>
</dbReference>
<accession>A0A840UPC6</accession>
<dbReference type="GO" id="GO:0004527">
    <property type="term" value="F:exonuclease activity"/>
    <property type="evidence" value="ECO:0007669"/>
    <property type="project" value="UniProtKB-KW"/>
</dbReference>
<feature type="domain" description="Endonuclease/exonuclease/phosphatase" evidence="1">
    <location>
        <begin position="33"/>
        <end position="234"/>
    </location>
</feature>
<dbReference type="GO" id="GO:0006506">
    <property type="term" value="P:GPI anchor biosynthetic process"/>
    <property type="evidence" value="ECO:0007669"/>
    <property type="project" value="TreeGrafter"/>
</dbReference>
<dbReference type="PANTHER" id="PTHR14859:SF1">
    <property type="entry name" value="PGAP2-INTERACTING PROTEIN"/>
    <property type="match status" value="1"/>
</dbReference>
<keyword evidence="2" id="KW-0255">Endonuclease</keyword>
<dbReference type="PANTHER" id="PTHR14859">
    <property type="entry name" value="CALCOFLUOR WHITE HYPERSENSITIVE PROTEIN PRECURSOR"/>
    <property type="match status" value="1"/>
</dbReference>